<dbReference type="PANTHER" id="PTHR21090">
    <property type="entry name" value="AROM/DEHYDROQUINATE SYNTHASE"/>
    <property type="match status" value="1"/>
</dbReference>
<feature type="binding site" evidence="8">
    <location>
        <position position="95"/>
    </location>
    <ligand>
        <name>phosphoenolpyruvate</name>
        <dbReference type="ChEBI" id="CHEBI:58702"/>
    </ligand>
</feature>
<feature type="binding site" evidence="8">
    <location>
        <position position="357"/>
    </location>
    <ligand>
        <name>3-phosphoshikimate</name>
        <dbReference type="ChEBI" id="CHEBI:145989"/>
    </ligand>
</feature>
<comment type="subunit">
    <text evidence="8">Monomer.</text>
</comment>
<evidence type="ECO:0000256" key="3">
    <source>
        <dbReference type="ARBA" id="ARBA00022490"/>
    </source>
</evidence>
<feature type="binding site" evidence="8">
    <location>
        <position position="361"/>
    </location>
    <ligand>
        <name>phosphoenolpyruvate</name>
        <dbReference type="ChEBI" id="CHEBI:58702"/>
    </ligand>
</feature>
<dbReference type="SUPFAM" id="SSF55205">
    <property type="entry name" value="EPT/RTPC-like"/>
    <property type="match status" value="1"/>
</dbReference>
<feature type="binding site" evidence="8">
    <location>
        <position position="23"/>
    </location>
    <ligand>
        <name>3-phosphoshikimate</name>
        <dbReference type="ChEBI" id="CHEBI:145989"/>
    </ligand>
</feature>
<name>A0A3N5CFL9_9BACL</name>
<accession>A0A3N5CFL9</accession>
<evidence type="ECO:0000313" key="11">
    <source>
        <dbReference type="Proteomes" id="UP000277108"/>
    </source>
</evidence>
<keyword evidence="5 8" id="KW-0808">Transferase</keyword>
<feature type="binding site" evidence="8">
    <location>
        <position position="27"/>
    </location>
    <ligand>
        <name>3-phosphoshikimate</name>
        <dbReference type="ChEBI" id="CHEBI:145989"/>
    </ligand>
</feature>
<dbReference type="HAMAP" id="MF_00210">
    <property type="entry name" value="EPSP_synth"/>
    <property type="match status" value="1"/>
</dbReference>
<dbReference type="GO" id="GO:0005737">
    <property type="term" value="C:cytoplasm"/>
    <property type="evidence" value="ECO:0007669"/>
    <property type="project" value="UniProtKB-SubCell"/>
</dbReference>
<feature type="binding site" evidence="8">
    <location>
        <position position="124"/>
    </location>
    <ligand>
        <name>phosphoenolpyruvate</name>
        <dbReference type="ChEBI" id="CHEBI:58702"/>
    </ligand>
</feature>
<comment type="catalytic activity">
    <reaction evidence="7">
        <text>3-phosphoshikimate + phosphoenolpyruvate = 5-O-(1-carboxyvinyl)-3-phosphoshikimate + phosphate</text>
        <dbReference type="Rhea" id="RHEA:21256"/>
        <dbReference type="ChEBI" id="CHEBI:43474"/>
        <dbReference type="ChEBI" id="CHEBI:57701"/>
        <dbReference type="ChEBI" id="CHEBI:58702"/>
        <dbReference type="ChEBI" id="CHEBI:145989"/>
        <dbReference type="EC" id="2.5.1.19"/>
    </reaction>
    <physiologicalReaction direction="left-to-right" evidence="7">
        <dbReference type="Rhea" id="RHEA:21257"/>
    </physiologicalReaction>
</comment>
<dbReference type="InterPro" id="IPR023193">
    <property type="entry name" value="EPSP_synthase_CS"/>
</dbReference>
<feature type="binding site" evidence="8">
    <location>
        <position position="22"/>
    </location>
    <ligand>
        <name>3-phosphoshikimate</name>
        <dbReference type="ChEBI" id="CHEBI:145989"/>
    </ligand>
</feature>
<dbReference type="InterPro" id="IPR001986">
    <property type="entry name" value="Enolpyruvate_Tfrase_dom"/>
</dbReference>
<dbReference type="Gene3D" id="3.65.10.10">
    <property type="entry name" value="Enolpyruvate transferase domain"/>
    <property type="match status" value="2"/>
</dbReference>
<dbReference type="GO" id="GO:0008652">
    <property type="term" value="P:amino acid biosynthetic process"/>
    <property type="evidence" value="ECO:0007669"/>
    <property type="project" value="UniProtKB-KW"/>
</dbReference>
<keyword evidence="3 8" id="KW-0963">Cytoplasm</keyword>
<dbReference type="InterPro" id="IPR013792">
    <property type="entry name" value="RNA3'P_cycl/enolpyr_Trfase_a/b"/>
</dbReference>
<dbReference type="FunFam" id="3.65.10.10:FF:000005">
    <property type="entry name" value="3-phosphoshikimate 1-carboxyvinyltransferase"/>
    <property type="match status" value="1"/>
</dbReference>
<comment type="similarity">
    <text evidence="2 8">Belongs to the EPSP synthase family.</text>
</comment>
<evidence type="ECO:0000256" key="5">
    <source>
        <dbReference type="ARBA" id="ARBA00022679"/>
    </source>
</evidence>
<keyword evidence="6 8" id="KW-0057">Aromatic amino acid biosynthesis</keyword>
<feature type="binding site" evidence="8">
    <location>
        <position position="22"/>
    </location>
    <ligand>
        <name>phosphoenolpyruvate</name>
        <dbReference type="ChEBI" id="CHEBI:58702"/>
    </ligand>
</feature>
<feature type="binding site" evidence="8">
    <location>
        <position position="437"/>
    </location>
    <ligand>
        <name>phosphoenolpyruvate</name>
        <dbReference type="ChEBI" id="CHEBI:58702"/>
    </ligand>
</feature>
<comment type="subcellular location">
    <subcellularLocation>
        <location evidence="8">Cytoplasm</location>
    </subcellularLocation>
</comment>
<dbReference type="PANTHER" id="PTHR21090:SF5">
    <property type="entry name" value="PENTAFUNCTIONAL AROM POLYPEPTIDE"/>
    <property type="match status" value="1"/>
</dbReference>
<evidence type="ECO:0000313" key="10">
    <source>
        <dbReference type="EMBL" id="RPF58025.1"/>
    </source>
</evidence>
<keyword evidence="4 8" id="KW-0028">Amino-acid biosynthesis</keyword>
<evidence type="ECO:0000259" key="9">
    <source>
        <dbReference type="Pfam" id="PF00275"/>
    </source>
</evidence>
<feature type="binding site" evidence="8">
    <location>
        <position position="175"/>
    </location>
    <ligand>
        <name>3-phosphoshikimate</name>
        <dbReference type="ChEBI" id="CHEBI:145989"/>
    </ligand>
</feature>
<dbReference type="Pfam" id="PF00275">
    <property type="entry name" value="EPSP_synthase"/>
    <property type="match status" value="1"/>
</dbReference>
<feature type="binding site" evidence="8">
    <location>
        <position position="175"/>
    </location>
    <ligand>
        <name>phosphoenolpyruvate</name>
        <dbReference type="ChEBI" id="CHEBI:58702"/>
    </ligand>
</feature>
<dbReference type="EC" id="2.5.1.19" evidence="8"/>
<evidence type="ECO:0000256" key="4">
    <source>
        <dbReference type="ARBA" id="ARBA00022605"/>
    </source>
</evidence>
<sequence>MINSGVQLNSPLQGEIKIPGDKSITHRAIIFSALANGQSHIRNPLLSEDCMKTMQSFVDLGVTYQIDDDNNLVISSPGIDEFKHKEVTIDLGNSGTSLRLLTGLFASIDGLVVHITGDESLSKRPMKRVIKPLKLMGAKIDAQYHSGDDEYTLPMTIYGKSLRSINYEIKEASAQVKSSLIFAGLLNDQGVTLYQQAATRNHTEIMVNNLYADHVIVEKVNGQFKYTVKPINRFLPLTYSVPSDVSSAAFIIIHALLNKGSNIELNRVGLNPTRNAIINYINKVIDNDDVISIKNISVEHGETIGNIIVQYSSNHHGITIQKNDIPNIIDEIPILSVLLSQSKGESKIEHVNELIVKESNRLAKTIELLEYLNTTYDVIKNGDGDITLIINPDVNEWSSDSSLNEYKSIKPSLQRFIKQDKQNNEGIYRLQSEHDHRIAMSGYIASSVVNKPIQVIGDECIQTSFPTFKEIFDL</sequence>
<keyword evidence="11" id="KW-1185">Reference proteome</keyword>
<evidence type="ECO:0000256" key="2">
    <source>
        <dbReference type="ARBA" id="ARBA00009948"/>
    </source>
</evidence>
<dbReference type="EMBL" id="RKRK01000002">
    <property type="protein sequence ID" value="RPF58025.1"/>
    <property type="molecule type" value="Genomic_DNA"/>
</dbReference>
<dbReference type="GO" id="GO:0003866">
    <property type="term" value="F:3-phosphoshikimate 1-carboxyvinyltransferase activity"/>
    <property type="evidence" value="ECO:0007669"/>
    <property type="project" value="UniProtKB-UniRule"/>
</dbReference>
<feature type="domain" description="Enolpyruvate transferase" evidence="9">
    <location>
        <begin position="9"/>
        <end position="470"/>
    </location>
</feature>
<reference evidence="10 11" key="1">
    <citation type="submission" date="2018-11" db="EMBL/GenBank/DDBJ databases">
        <title>Genomic Encyclopedia of Type Strains, Phase IV (KMG-IV): sequencing the most valuable type-strain genomes for metagenomic binning, comparative biology and taxonomic classification.</title>
        <authorList>
            <person name="Goeker M."/>
        </authorList>
    </citation>
    <scope>NUCLEOTIDE SEQUENCE [LARGE SCALE GENOMIC DNA]</scope>
    <source>
        <strain evidence="10 11">DSM 29158</strain>
    </source>
</reference>
<dbReference type="Proteomes" id="UP000277108">
    <property type="component" value="Unassembled WGS sequence"/>
</dbReference>
<dbReference type="PROSITE" id="PS00104">
    <property type="entry name" value="EPSP_SYNTHASE_1"/>
    <property type="match status" value="1"/>
</dbReference>
<proteinExistence type="inferred from homology"/>
<dbReference type="AlphaFoldDB" id="A0A3N5CFL9"/>
<dbReference type="GO" id="GO:0009423">
    <property type="term" value="P:chorismate biosynthetic process"/>
    <property type="evidence" value="ECO:0007669"/>
    <property type="project" value="UniProtKB-UniRule"/>
</dbReference>
<feature type="active site" description="Proton acceptor" evidence="8">
    <location>
        <position position="330"/>
    </location>
</feature>
<evidence type="ECO:0000256" key="7">
    <source>
        <dbReference type="ARBA" id="ARBA00044633"/>
    </source>
</evidence>
<dbReference type="InterPro" id="IPR036968">
    <property type="entry name" value="Enolpyruvate_Tfrase_sf"/>
</dbReference>
<comment type="caution">
    <text evidence="8">Lacks conserved residue(s) required for the propagation of feature annotation.</text>
</comment>
<comment type="function">
    <text evidence="8">Catalyzes the transfer of the enolpyruvyl moiety of phosphoenolpyruvate (PEP) to the 5-hydroxyl of shikimate-3-phosphate (S3P) to produce enolpyruvyl shikimate-3-phosphate and inorganic phosphate.</text>
</comment>
<dbReference type="InterPro" id="IPR006264">
    <property type="entry name" value="EPSP_synthase"/>
</dbReference>
<dbReference type="PIRSF" id="PIRSF000505">
    <property type="entry name" value="EPSPS"/>
    <property type="match status" value="1"/>
</dbReference>
<evidence type="ECO:0000256" key="1">
    <source>
        <dbReference type="ARBA" id="ARBA00004811"/>
    </source>
</evidence>
<evidence type="ECO:0000256" key="8">
    <source>
        <dbReference type="HAMAP-Rule" id="MF_00210"/>
    </source>
</evidence>
<feature type="binding site" evidence="8">
    <location>
        <position position="173"/>
    </location>
    <ligand>
        <name>3-phosphoshikimate</name>
        <dbReference type="ChEBI" id="CHEBI:145989"/>
    </ligand>
</feature>
<comment type="pathway">
    <text evidence="1 8">Metabolic intermediate biosynthesis; chorismate biosynthesis; chorismate from D-erythrose 4-phosphate and phosphoenolpyruvate: step 6/7.</text>
</comment>
<dbReference type="GO" id="GO:0009073">
    <property type="term" value="P:aromatic amino acid family biosynthetic process"/>
    <property type="evidence" value="ECO:0007669"/>
    <property type="project" value="UniProtKB-KW"/>
</dbReference>
<organism evidence="10 11">
    <name type="scientific">Abyssicoccus albus</name>
    <dbReference type="NCBI Taxonomy" id="1817405"/>
    <lineage>
        <taxon>Bacteria</taxon>
        <taxon>Bacillati</taxon>
        <taxon>Bacillota</taxon>
        <taxon>Bacilli</taxon>
        <taxon>Bacillales</taxon>
        <taxon>Abyssicoccaceae</taxon>
    </lineage>
</organism>
<dbReference type="OrthoDB" id="9809920at2"/>
<dbReference type="CDD" id="cd01556">
    <property type="entry name" value="EPSP_synthase"/>
    <property type="match status" value="1"/>
</dbReference>
<evidence type="ECO:0000256" key="6">
    <source>
        <dbReference type="ARBA" id="ARBA00023141"/>
    </source>
</evidence>
<comment type="caution">
    <text evidence="10">The sequence shown here is derived from an EMBL/GenBank/DDBJ whole genome shotgun (WGS) entry which is preliminary data.</text>
</comment>
<gene>
    <name evidence="8" type="primary">aroA</name>
    <name evidence="10" type="ORF">EDD62_0663</name>
</gene>
<dbReference type="UniPathway" id="UPA00053">
    <property type="reaction ID" value="UER00089"/>
</dbReference>
<protein>
    <recommendedName>
        <fullName evidence="8">3-phosphoshikimate 1-carboxyvinyltransferase</fullName>
        <ecNumber evidence="8">2.5.1.19</ecNumber>
    </recommendedName>
    <alternativeName>
        <fullName evidence="8">5-enolpyruvylshikimate-3-phosphate synthase</fullName>
        <shortName evidence="8">EPSP synthase</shortName>
        <shortName evidence="8">EPSPS</shortName>
    </alternativeName>
</protein>
<dbReference type="RefSeq" id="WP_123807521.1">
    <property type="nucleotide sequence ID" value="NZ_RKRK01000002.1"/>
</dbReference>
<feature type="binding site" evidence="8">
    <location>
        <position position="330"/>
    </location>
    <ligand>
        <name>3-phosphoshikimate</name>
        <dbReference type="ChEBI" id="CHEBI:145989"/>
    </ligand>
</feature>